<reference evidence="3" key="1">
    <citation type="submission" date="2018-11" db="EMBL/GenBank/DDBJ databases">
        <authorList>
            <consortium name="Genoscope - CEA"/>
            <person name="William W."/>
        </authorList>
    </citation>
    <scope>NUCLEOTIDE SEQUENCE</scope>
</reference>
<dbReference type="EMBL" id="LR031568">
    <property type="protein sequence ID" value="VDC60697.1"/>
    <property type="molecule type" value="Genomic_DNA"/>
</dbReference>
<feature type="transmembrane region" description="Helical" evidence="1">
    <location>
        <begin position="27"/>
        <end position="49"/>
    </location>
</feature>
<keyword evidence="1" id="KW-0472">Membrane</keyword>
<protein>
    <submittedName>
        <fullName evidence="2">Uncharacterized protein</fullName>
    </submittedName>
</protein>
<name>A0A3P5Y040_BRACM</name>
<organism evidence="3">
    <name type="scientific">Brassica campestris</name>
    <name type="common">Field mustard</name>
    <dbReference type="NCBI Taxonomy" id="3711"/>
    <lineage>
        <taxon>Eukaryota</taxon>
        <taxon>Viridiplantae</taxon>
        <taxon>Streptophyta</taxon>
        <taxon>Embryophyta</taxon>
        <taxon>Tracheophyta</taxon>
        <taxon>Spermatophyta</taxon>
        <taxon>Magnoliopsida</taxon>
        <taxon>eudicotyledons</taxon>
        <taxon>Gunneridae</taxon>
        <taxon>Pentapetalae</taxon>
        <taxon>rosids</taxon>
        <taxon>malvids</taxon>
        <taxon>Brassicales</taxon>
        <taxon>Brassicaceae</taxon>
        <taxon>Brassiceae</taxon>
        <taxon>Brassica</taxon>
    </lineage>
</organism>
<dbReference type="AlphaFoldDB" id="A0A3P5Y040"/>
<gene>
    <name evidence="3" type="ORF">BRAA09T38308Z</name>
    <name evidence="2" type="ORF">BRAPAZ1V2_A09P29770.2</name>
</gene>
<keyword evidence="1" id="KW-0812">Transmembrane</keyword>
<evidence type="ECO:0000313" key="2">
    <source>
        <dbReference type="EMBL" id="CAG7862510.1"/>
    </source>
</evidence>
<evidence type="ECO:0000313" key="3">
    <source>
        <dbReference type="EMBL" id="VDC60697.1"/>
    </source>
</evidence>
<accession>A0A3P5Y040</accession>
<keyword evidence="1" id="KW-1133">Transmembrane helix</keyword>
<dbReference type="Gramene" id="A09p29770.2_BraZ1">
    <property type="protein sequence ID" value="A09p29770.2_BraZ1.CDS"/>
    <property type="gene ID" value="A09g29770.2_BraZ1"/>
</dbReference>
<sequence length="81" mass="8842">MDNSKVIAAVYGPREIQYKSQQKNGHILVCISFHTGASFLLMVFLLQVLCASNEDHLVVEPLPPPAGAKPGERVSFSGYII</sequence>
<dbReference type="Proteomes" id="UP000694005">
    <property type="component" value="Chromosome A09"/>
</dbReference>
<proteinExistence type="predicted"/>
<dbReference type="EMBL" id="LS974625">
    <property type="protein sequence ID" value="CAG7862510.1"/>
    <property type="molecule type" value="Genomic_DNA"/>
</dbReference>
<evidence type="ECO:0000256" key="1">
    <source>
        <dbReference type="SAM" id="Phobius"/>
    </source>
</evidence>